<feature type="domain" description="Alkyl hydroperoxide reductase subunit C/ Thiol specific antioxidant" evidence="5">
    <location>
        <begin position="2"/>
        <end position="76"/>
    </location>
</feature>
<proteinExistence type="predicted"/>
<reference evidence="7 8" key="1">
    <citation type="submission" date="2014-12" db="EMBL/GenBank/DDBJ databases">
        <title>Genome assembly of Enhygromyxa salina DSM 15201.</title>
        <authorList>
            <person name="Sharma G."/>
            <person name="Subramanian S."/>
        </authorList>
    </citation>
    <scope>NUCLEOTIDE SEQUENCE [LARGE SCALE GENOMIC DNA]</scope>
    <source>
        <strain evidence="7 8">DSM 15201</strain>
    </source>
</reference>
<dbReference type="GO" id="GO:0008379">
    <property type="term" value="F:thioredoxin peroxidase activity"/>
    <property type="evidence" value="ECO:0007669"/>
    <property type="project" value="TreeGrafter"/>
</dbReference>
<evidence type="ECO:0000256" key="3">
    <source>
        <dbReference type="ARBA" id="ARBA00023002"/>
    </source>
</evidence>
<accession>A0A0C2DAL9</accession>
<gene>
    <name evidence="7" type="ORF">DB30_00245</name>
</gene>
<dbReference type="PROSITE" id="PS51354">
    <property type="entry name" value="GLUTAREDOXIN_2"/>
    <property type="match status" value="1"/>
</dbReference>
<dbReference type="Pfam" id="PF13417">
    <property type="entry name" value="GST_N_3"/>
    <property type="match status" value="1"/>
</dbReference>
<comment type="caution">
    <text evidence="7">The sequence shown here is derived from an EMBL/GenBank/DDBJ whole genome shotgun (WGS) entry which is preliminary data.</text>
</comment>
<keyword evidence="3" id="KW-0560">Oxidoreductase</keyword>
<evidence type="ECO:0000313" key="8">
    <source>
        <dbReference type="Proteomes" id="UP000031599"/>
    </source>
</evidence>
<evidence type="ECO:0000259" key="6">
    <source>
        <dbReference type="Pfam" id="PF13417"/>
    </source>
</evidence>
<feature type="domain" description="GST N-terminal" evidence="6">
    <location>
        <begin position="121"/>
        <end position="193"/>
    </location>
</feature>
<dbReference type="InterPro" id="IPR004045">
    <property type="entry name" value="Glutathione_S-Trfase_N"/>
</dbReference>
<dbReference type="EMBL" id="JMCC02000010">
    <property type="protein sequence ID" value="KIG18560.1"/>
    <property type="molecule type" value="Genomic_DNA"/>
</dbReference>
<name>A0A0C2DAL9_9BACT</name>
<dbReference type="Pfam" id="PF00578">
    <property type="entry name" value="AhpC-TSA"/>
    <property type="match status" value="1"/>
</dbReference>
<organism evidence="7 8">
    <name type="scientific">Enhygromyxa salina</name>
    <dbReference type="NCBI Taxonomy" id="215803"/>
    <lineage>
        <taxon>Bacteria</taxon>
        <taxon>Pseudomonadati</taxon>
        <taxon>Myxococcota</taxon>
        <taxon>Polyangia</taxon>
        <taxon>Nannocystales</taxon>
        <taxon>Nannocystaceae</taxon>
        <taxon>Enhygromyxa</taxon>
    </lineage>
</organism>
<sequence length="197" mass="21171">MAEELRAAHTQVIGISIDTVYCHAAWAEQLGGVSFPLISDFHPKGEIAKSMGVYLADRGITDRATVILDAGGTVRYAQSVGPPNRRDVEALVAECQAIDASWADELPAAVAPQGLAAGAELYIKDSCMFSRWAMSARRNLHLEQTLPLRNVSQDQAALDELVRLGGKPQAPALVIGDQVMYESAEIAAHLAKNCSWT</sequence>
<dbReference type="AlphaFoldDB" id="A0A0C2DAL9"/>
<keyword evidence="1" id="KW-0575">Peroxidase</keyword>
<keyword evidence="4" id="KW-0676">Redox-active center</keyword>
<evidence type="ECO:0000313" key="7">
    <source>
        <dbReference type="EMBL" id="KIG18560.1"/>
    </source>
</evidence>
<protein>
    <submittedName>
        <fullName evidence="7">Alkyl hydroperoxide reductase subunit C-like protein</fullName>
    </submittedName>
</protein>
<dbReference type="InterPro" id="IPR050217">
    <property type="entry name" value="Peroxiredoxin"/>
</dbReference>
<dbReference type="Proteomes" id="UP000031599">
    <property type="component" value="Unassembled WGS sequence"/>
</dbReference>
<dbReference type="GO" id="GO:0042744">
    <property type="term" value="P:hydrogen peroxide catabolic process"/>
    <property type="evidence" value="ECO:0007669"/>
    <property type="project" value="TreeGrafter"/>
</dbReference>
<dbReference type="Gene3D" id="3.40.30.10">
    <property type="entry name" value="Glutaredoxin"/>
    <property type="match status" value="2"/>
</dbReference>
<evidence type="ECO:0000256" key="4">
    <source>
        <dbReference type="ARBA" id="ARBA00023284"/>
    </source>
</evidence>
<dbReference type="GO" id="GO:0006979">
    <property type="term" value="P:response to oxidative stress"/>
    <property type="evidence" value="ECO:0007669"/>
    <property type="project" value="TreeGrafter"/>
</dbReference>
<evidence type="ECO:0000256" key="2">
    <source>
        <dbReference type="ARBA" id="ARBA00022862"/>
    </source>
</evidence>
<evidence type="ECO:0000259" key="5">
    <source>
        <dbReference type="Pfam" id="PF00578"/>
    </source>
</evidence>
<dbReference type="GO" id="GO:0033554">
    <property type="term" value="P:cellular response to stress"/>
    <property type="evidence" value="ECO:0007669"/>
    <property type="project" value="TreeGrafter"/>
</dbReference>
<dbReference type="InterPro" id="IPR000866">
    <property type="entry name" value="AhpC/TSA"/>
</dbReference>
<keyword evidence="2" id="KW-0049">Antioxidant</keyword>
<dbReference type="PANTHER" id="PTHR10681:SF171">
    <property type="entry name" value="PEROXIREDOXIN 4"/>
    <property type="match status" value="1"/>
</dbReference>
<dbReference type="PANTHER" id="PTHR10681">
    <property type="entry name" value="THIOREDOXIN PEROXIDASE"/>
    <property type="match status" value="1"/>
</dbReference>
<dbReference type="GO" id="GO:0005829">
    <property type="term" value="C:cytosol"/>
    <property type="evidence" value="ECO:0007669"/>
    <property type="project" value="TreeGrafter"/>
</dbReference>
<dbReference type="SUPFAM" id="SSF52833">
    <property type="entry name" value="Thioredoxin-like"/>
    <property type="match status" value="2"/>
</dbReference>
<dbReference type="InterPro" id="IPR036249">
    <property type="entry name" value="Thioredoxin-like_sf"/>
</dbReference>
<dbReference type="GO" id="GO:0045454">
    <property type="term" value="P:cell redox homeostasis"/>
    <property type="evidence" value="ECO:0007669"/>
    <property type="project" value="TreeGrafter"/>
</dbReference>
<evidence type="ECO:0000256" key="1">
    <source>
        <dbReference type="ARBA" id="ARBA00022559"/>
    </source>
</evidence>